<accession>A0A0N4V897</accession>
<name>A0A0N4V897_ENTVE</name>
<evidence type="ECO:0000313" key="2">
    <source>
        <dbReference type="EMBL" id="VDD91387.1"/>
    </source>
</evidence>
<feature type="signal peptide" evidence="1">
    <location>
        <begin position="1"/>
        <end position="20"/>
    </location>
</feature>
<sequence>MYRTILSVVILAVISEECSTQYAYPYGIYGSYGLLDSFSSFGFPYGYAGYGPSSAYAYDPYMGYGMGMGSFGGLADYPGLGHMGGMNGIGSLGGISNPSRMINNGNTYGGFGMFSKSSSANKRFNGVVALNRKSREQVIVKVLNGDDFVDDGTRKEF</sequence>
<evidence type="ECO:0000256" key="1">
    <source>
        <dbReference type="SAM" id="SignalP"/>
    </source>
</evidence>
<evidence type="ECO:0000313" key="4">
    <source>
        <dbReference type="WBParaSite" id="EVEC_0000656401-mRNA-1"/>
    </source>
</evidence>
<gene>
    <name evidence="2" type="ORF">EVEC_LOCUS6138</name>
</gene>
<organism evidence="4">
    <name type="scientific">Enterobius vermicularis</name>
    <name type="common">Human pinworm</name>
    <dbReference type="NCBI Taxonomy" id="51028"/>
    <lineage>
        <taxon>Eukaryota</taxon>
        <taxon>Metazoa</taxon>
        <taxon>Ecdysozoa</taxon>
        <taxon>Nematoda</taxon>
        <taxon>Chromadorea</taxon>
        <taxon>Rhabditida</taxon>
        <taxon>Spirurina</taxon>
        <taxon>Oxyuridomorpha</taxon>
        <taxon>Oxyuroidea</taxon>
        <taxon>Oxyuridae</taxon>
        <taxon>Enterobius</taxon>
    </lineage>
</organism>
<reference evidence="2 3" key="2">
    <citation type="submission" date="2018-10" db="EMBL/GenBank/DDBJ databases">
        <authorList>
            <consortium name="Pathogen Informatics"/>
        </authorList>
    </citation>
    <scope>NUCLEOTIDE SEQUENCE [LARGE SCALE GENOMIC DNA]</scope>
</reference>
<dbReference type="EMBL" id="UXUI01008391">
    <property type="protein sequence ID" value="VDD91387.1"/>
    <property type="molecule type" value="Genomic_DNA"/>
</dbReference>
<reference evidence="4" key="1">
    <citation type="submission" date="2017-02" db="UniProtKB">
        <authorList>
            <consortium name="WormBaseParasite"/>
        </authorList>
    </citation>
    <scope>IDENTIFICATION</scope>
</reference>
<dbReference type="WBParaSite" id="EVEC_0000656401-mRNA-1">
    <property type="protein sequence ID" value="EVEC_0000656401-mRNA-1"/>
    <property type="gene ID" value="EVEC_0000656401"/>
</dbReference>
<keyword evidence="3" id="KW-1185">Reference proteome</keyword>
<dbReference type="AlphaFoldDB" id="A0A0N4V897"/>
<protein>
    <submittedName>
        <fullName evidence="2 4">Uncharacterized protein</fullName>
    </submittedName>
</protein>
<feature type="chain" id="PRO_5043122748" evidence="1">
    <location>
        <begin position="21"/>
        <end position="157"/>
    </location>
</feature>
<keyword evidence="1" id="KW-0732">Signal</keyword>
<proteinExistence type="predicted"/>
<dbReference type="Proteomes" id="UP000274131">
    <property type="component" value="Unassembled WGS sequence"/>
</dbReference>
<evidence type="ECO:0000313" key="3">
    <source>
        <dbReference type="Proteomes" id="UP000274131"/>
    </source>
</evidence>